<feature type="domain" description="M23ase beta-sheet core" evidence="1">
    <location>
        <begin position="797"/>
        <end position="873"/>
    </location>
</feature>
<dbReference type="PANTHER" id="PTHR21666:SF270">
    <property type="entry name" value="MUREIN HYDROLASE ACTIVATOR ENVC"/>
    <property type="match status" value="1"/>
</dbReference>
<organism evidence="2">
    <name type="scientific">viral metagenome</name>
    <dbReference type="NCBI Taxonomy" id="1070528"/>
    <lineage>
        <taxon>unclassified sequences</taxon>
        <taxon>metagenomes</taxon>
        <taxon>organismal metagenomes</taxon>
    </lineage>
</organism>
<evidence type="ECO:0000313" key="3">
    <source>
        <dbReference type="EMBL" id="QJI00444.1"/>
    </source>
</evidence>
<dbReference type="EMBL" id="MT144192">
    <property type="protein sequence ID" value="QJA50395.1"/>
    <property type="molecule type" value="Genomic_DNA"/>
</dbReference>
<evidence type="ECO:0000259" key="1">
    <source>
        <dbReference type="Pfam" id="PF01551"/>
    </source>
</evidence>
<accession>A0A6H1ZSZ1</accession>
<dbReference type="Gene3D" id="2.70.70.10">
    <property type="entry name" value="Glucose Permease (Domain IIA)"/>
    <property type="match status" value="1"/>
</dbReference>
<name>A0A6H1ZSZ1_9ZZZZ</name>
<dbReference type="InterPro" id="IPR050570">
    <property type="entry name" value="Cell_wall_metabolism_enzyme"/>
</dbReference>
<reference evidence="2" key="1">
    <citation type="submission" date="2020-03" db="EMBL/GenBank/DDBJ databases">
        <title>The deep terrestrial virosphere.</title>
        <authorList>
            <person name="Holmfeldt K."/>
            <person name="Nilsson E."/>
            <person name="Simone D."/>
            <person name="Lopez-Fernandez M."/>
            <person name="Wu X."/>
            <person name="de Brujin I."/>
            <person name="Lundin D."/>
            <person name="Andersson A."/>
            <person name="Bertilsson S."/>
            <person name="Dopson M."/>
        </authorList>
    </citation>
    <scope>NUCLEOTIDE SEQUENCE</scope>
    <source>
        <strain evidence="2">TM448A01723</strain>
        <strain evidence="3">TM448B01960</strain>
    </source>
</reference>
<dbReference type="CDD" id="cd12797">
    <property type="entry name" value="M23_peptidase"/>
    <property type="match status" value="1"/>
</dbReference>
<gene>
    <name evidence="2" type="ORF">TM448A01723_0011</name>
    <name evidence="3" type="ORF">TM448B01960_0003</name>
</gene>
<dbReference type="InterPro" id="IPR011055">
    <property type="entry name" value="Dup_hybrid_motif"/>
</dbReference>
<sequence length="914" mass="97825">MAINIQELSKDPVAWRRMVDEAFARSGATNQLAQGWQEAMYKLPEMLAKPLPTSASGVDSDTKRDWNEYYGQYKTSLADIQSAIAGGAKLEELGGGAKLMDWGYSNINQLLRERKGTETAGGYEATIAGQAPQSFADIRAGGDPNDLITIEKNGKQRQVSRSALSDSFATAGFKIVGEAGKQLQFGAEQAPSVPFISGLSGQQQDSINTLIGTGRAFNETDAKNFAYATGQADHKQFIGKTGQQAMGGLNKPKTALAETMGQPPSQITADMVAGEPVNLTGLFGGSSTSVQLSHILNIGGSSIDNAIMNFFVKQQELASKQLAIAEEQQAGLQEQLVGAMTTSTQDALNATLEQFQITQKMQALNDIKEQMLKKQEALSLGVQQEEDRIAPMTIIGRRQQKLRDQTAGELSALAVAGQVLQDDLTMAQALADMSFQAMQQDKQNQISAFEFLLSMNNQEVIRLRADEKESMNTQISLIREQIAKAEANQDQVFSMIASNPIAAQKGGVSFTDTREEALAKMTPFLGTETKPEKIGQDSQGRDIFYHNGEVVTGDKLLGVFDNDIPDIQAELFDPVAYDWATAIRDGQAKLSDLTGDPELKSRVVSIQNTLPPSDSAVKNAEDMIAKLRQIYDPETGKAHPGLNSAVGPTFLQRVPLADLRGAKDDFLALAEQLVSSEALNSLISAKKEGATFGALSDTEMAILRSAAIAFGGRLKDTGFDVTQDFFKKEITKFINDYQSLVDKAKDPLQLFSSSLNASSNVSGIRDGAKVSTIMGTGTATGIKSGSSAWSKGFDLVLSGGKGAPVKAPVSGKVVFAGKNGGFGNQVKIKTGDGKEIWISHLDAINVKPGQVITPNMIIGKQGNTGTVLSGTGQKLTRAQIASGRGTHLDITIKKPDGTYYTSQEVASMLGTKLV</sequence>
<dbReference type="SUPFAM" id="SSF51261">
    <property type="entry name" value="Duplicated hybrid motif"/>
    <property type="match status" value="1"/>
</dbReference>
<evidence type="ECO:0000313" key="2">
    <source>
        <dbReference type="EMBL" id="QJA50395.1"/>
    </source>
</evidence>
<dbReference type="EMBL" id="MT144852">
    <property type="protein sequence ID" value="QJI00444.1"/>
    <property type="molecule type" value="Genomic_DNA"/>
</dbReference>
<proteinExistence type="predicted"/>
<protein>
    <submittedName>
        <fullName evidence="2">Putative peptidase</fullName>
    </submittedName>
</protein>
<dbReference type="InterPro" id="IPR016047">
    <property type="entry name" value="M23ase_b-sheet_dom"/>
</dbReference>
<dbReference type="Pfam" id="PF01551">
    <property type="entry name" value="Peptidase_M23"/>
    <property type="match status" value="1"/>
</dbReference>
<dbReference type="PANTHER" id="PTHR21666">
    <property type="entry name" value="PEPTIDASE-RELATED"/>
    <property type="match status" value="1"/>
</dbReference>
<dbReference type="AlphaFoldDB" id="A0A6H1ZSZ1"/>
<dbReference type="GO" id="GO:0004222">
    <property type="term" value="F:metalloendopeptidase activity"/>
    <property type="evidence" value="ECO:0007669"/>
    <property type="project" value="TreeGrafter"/>
</dbReference>